<dbReference type="InterPro" id="IPR002727">
    <property type="entry name" value="DUF47"/>
</dbReference>
<evidence type="ECO:0000313" key="3">
    <source>
        <dbReference type="Proteomes" id="UP000020077"/>
    </source>
</evidence>
<proteinExistence type="inferred from homology"/>
<dbReference type="NCBIfam" id="TIGR00153">
    <property type="entry name" value="TIGR00153 family protein"/>
    <property type="match status" value="1"/>
</dbReference>
<comment type="similarity">
    <text evidence="1">Belongs to the UPF0111 family.</text>
</comment>
<dbReference type="PANTHER" id="PTHR36536">
    <property type="entry name" value="UPF0111 PROTEIN HI_1603"/>
    <property type="match status" value="1"/>
</dbReference>
<gene>
    <name evidence="2" type="ORF">AW09_002929</name>
</gene>
<dbReference type="AlphaFoldDB" id="A0A080LTQ5"/>
<name>A0A080LTQ5_9PROT</name>
<sequence>MLPSNPMAALFSKLPFKPLPQHMRIVIECVEEVRPLFQALIDDDQEQLEERKNRIFVKEREADAMRNELCEHLPRSMRQAAGRHDLLELLAAQDAIADTAQDIAGLLVERRMEVYPGMAEPLMRLVARCIDTCRQAHIVVEKLGELQEVGFRGREASQVDEMLAELGNMESDTDLMGMALARALFSEEDKLKPVSVMFWYQLIQWVGNLADYAEKVGDRLRLLITR</sequence>
<dbReference type="InterPro" id="IPR038078">
    <property type="entry name" value="PhoU-like_sf"/>
</dbReference>
<dbReference type="EMBL" id="JDVG02000467">
    <property type="protein sequence ID" value="KFB71917.1"/>
    <property type="molecule type" value="Genomic_DNA"/>
</dbReference>
<dbReference type="Gene3D" id="1.20.58.220">
    <property type="entry name" value="Phosphate transport system protein phou homolog 2, domain 2"/>
    <property type="match status" value="1"/>
</dbReference>
<dbReference type="Proteomes" id="UP000020077">
    <property type="component" value="Unassembled WGS sequence"/>
</dbReference>
<dbReference type="SUPFAM" id="SSF109755">
    <property type="entry name" value="PhoU-like"/>
    <property type="match status" value="1"/>
</dbReference>
<evidence type="ECO:0000313" key="2">
    <source>
        <dbReference type="EMBL" id="KFB71917.1"/>
    </source>
</evidence>
<evidence type="ECO:0008006" key="4">
    <source>
        <dbReference type="Google" id="ProtNLM"/>
    </source>
</evidence>
<dbReference type="PANTHER" id="PTHR36536:SF3">
    <property type="entry name" value="UPF0111 PROTEIN HI_1603"/>
    <property type="match status" value="1"/>
</dbReference>
<dbReference type="InterPro" id="IPR018445">
    <property type="entry name" value="Put_Phosphate_transp_reg"/>
</dbReference>
<organism evidence="2 3">
    <name type="scientific">Candidatus Accumulibacter phosphatis</name>
    <dbReference type="NCBI Taxonomy" id="327160"/>
    <lineage>
        <taxon>Bacteria</taxon>
        <taxon>Pseudomonadati</taxon>
        <taxon>Pseudomonadota</taxon>
        <taxon>Betaproteobacteria</taxon>
        <taxon>Candidatus Accumulibacter</taxon>
    </lineage>
</organism>
<protein>
    <recommendedName>
        <fullName evidence="4">TIGR00153 family protein</fullName>
    </recommendedName>
</protein>
<comment type="caution">
    <text evidence="2">The sequence shown here is derived from an EMBL/GenBank/DDBJ whole genome shotgun (WGS) entry which is preliminary data.</text>
</comment>
<dbReference type="Pfam" id="PF01865">
    <property type="entry name" value="PhoU_div"/>
    <property type="match status" value="1"/>
</dbReference>
<reference evidence="2 3" key="1">
    <citation type="submission" date="2014-02" db="EMBL/GenBank/DDBJ databases">
        <title>Expanding our view of genomic diversity in Candidatus Accumulibacter clades.</title>
        <authorList>
            <person name="Skennerton C.T."/>
            <person name="Barr J.J."/>
            <person name="Slater F.R."/>
            <person name="Bond P.L."/>
            <person name="Tyson G.W."/>
        </authorList>
    </citation>
    <scope>NUCLEOTIDE SEQUENCE [LARGE SCALE GENOMIC DNA]</scope>
    <source>
        <strain evidence="3">BA-91</strain>
    </source>
</reference>
<accession>A0A080LTQ5</accession>
<evidence type="ECO:0000256" key="1">
    <source>
        <dbReference type="ARBA" id="ARBA00008591"/>
    </source>
</evidence>